<dbReference type="Proteomes" id="UP000631300">
    <property type="component" value="Unassembled WGS sequence"/>
</dbReference>
<comment type="caution">
    <text evidence="2">The sequence shown here is derived from an EMBL/GenBank/DDBJ whole genome shotgun (WGS) entry which is preliminary data.</text>
</comment>
<evidence type="ECO:0000313" key="3">
    <source>
        <dbReference type="Proteomes" id="UP000631300"/>
    </source>
</evidence>
<gene>
    <name evidence="2" type="ORF">GCM10007391_14100</name>
</gene>
<accession>A0A918JIC3</accession>
<reference evidence="2" key="2">
    <citation type="submission" date="2020-09" db="EMBL/GenBank/DDBJ databases">
        <authorList>
            <person name="Sun Q."/>
            <person name="Kim S."/>
        </authorList>
    </citation>
    <scope>NUCLEOTIDE SEQUENCE</scope>
    <source>
        <strain evidence="2">KCTC 22164</strain>
    </source>
</reference>
<dbReference type="Pfam" id="PF09722">
    <property type="entry name" value="Xre_MbcA_ParS_C"/>
    <property type="match status" value="1"/>
</dbReference>
<dbReference type="RefSeq" id="WP_189404806.1">
    <property type="nucleotide sequence ID" value="NZ_BMXP01000003.1"/>
</dbReference>
<evidence type="ECO:0000313" key="2">
    <source>
        <dbReference type="EMBL" id="GGW82257.1"/>
    </source>
</evidence>
<dbReference type="InterPro" id="IPR024467">
    <property type="entry name" value="Xre/MbcA/ParS-like_toxin-bd"/>
</dbReference>
<sequence>MSNSSVAELFESVTISSQQPAPSVLAKVFERRLNSDPDSDDLEAVNPALYVSTLKQGVSGSFLRFLMTHIPKRIICRTLGTDESNISKLVRRQKLTWGQTEDIDDLISVWRELLAFFEKDTALLQEWLSSSVAALGGSSPEELIVSQHGRKVLRHVLDDMRYGDFA</sequence>
<protein>
    <recommendedName>
        <fullName evidence="1">Antitoxin Xre/MbcA/ParS-like toxin-binding domain-containing protein</fullName>
    </recommendedName>
</protein>
<organism evidence="2 3">
    <name type="scientific">Alteromonas halophila</name>
    <dbReference type="NCBI Taxonomy" id="516698"/>
    <lineage>
        <taxon>Bacteria</taxon>
        <taxon>Pseudomonadati</taxon>
        <taxon>Pseudomonadota</taxon>
        <taxon>Gammaproteobacteria</taxon>
        <taxon>Alteromonadales</taxon>
        <taxon>Alteromonadaceae</taxon>
        <taxon>Alteromonas/Salinimonas group</taxon>
        <taxon>Alteromonas</taxon>
    </lineage>
</organism>
<feature type="domain" description="Antitoxin Xre/MbcA/ParS-like toxin-binding" evidence="1">
    <location>
        <begin position="115"/>
        <end position="163"/>
    </location>
</feature>
<evidence type="ECO:0000259" key="1">
    <source>
        <dbReference type="Pfam" id="PF09722"/>
    </source>
</evidence>
<dbReference type="EMBL" id="BMXP01000003">
    <property type="protein sequence ID" value="GGW82257.1"/>
    <property type="molecule type" value="Genomic_DNA"/>
</dbReference>
<proteinExistence type="predicted"/>
<name>A0A918JIC3_9ALTE</name>
<keyword evidence="3" id="KW-1185">Reference proteome</keyword>
<dbReference type="AlphaFoldDB" id="A0A918JIC3"/>
<reference evidence="2" key="1">
    <citation type="journal article" date="2014" name="Int. J. Syst. Evol. Microbiol.">
        <title>Complete genome sequence of Corynebacterium casei LMG S-19264T (=DSM 44701T), isolated from a smear-ripened cheese.</title>
        <authorList>
            <consortium name="US DOE Joint Genome Institute (JGI-PGF)"/>
            <person name="Walter F."/>
            <person name="Albersmeier A."/>
            <person name="Kalinowski J."/>
            <person name="Ruckert C."/>
        </authorList>
    </citation>
    <scope>NUCLEOTIDE SEQUENCE</scope>
    <source>
        <strain evidence="2">KCTC 22164</strain>
    </source>
</reference>